<feature type="domain" description="S1 motif" evidence="6">
    <location>
        <begin position="495"/>
        <end position="564"/>
    </location>
</feature>
<dbReference type="InterPro" id="IPR057300">
    <property type="entry name" value="OB_Rrp5"/>
</dbReference>
<dbReference type="Proteomes" id="UP001497444">
    <property type="component" value="Chromosome 12"/>
</dbReference>
<dbReference type="InterPro" id="IPR003107">
    <property type="entry name" value="HAT"/>
</dbReference>
<feature type="compositionally biased region" description="Acidic residues" evidence="5">
    <location>
        <begin position="1675"/>
        <end position="1685"/>
    </location>
</feature>
<feature type="domain" description="S1 motif" evidence="6">
    <location>
        <begin position="116"/>
        <end position="212"/>
    </location>
</feature>
<feature type="domain" description="S1 motif" evidence="6">
    <location>
        <begin position="1176"/>
        <end position="1247"/>
    </location>
</feature>
<dbReference type="Pfam" id="PF24682">
    <property type="entry name" value="OB_RRP5"/>
    <property type="match status" value="1"/>
</dbReference>
<gene>
    <name evidence="7" type="ORF">CSSPJE1EN1_LOCUS4726</name>
</gene>
<dbReference type="Pfam" id="PF23459">
    <property type="entry name" value="S1_RRP5"/>
    <property type="match status" value="4"/>
</dbReference>
<keyword evidence="2" id="KW-0698">rRNA processing</keyword>
<comment type="subcellular location">
    <subcellularLocation>
        <location evidence="1">Nucleus</location>
        <location evidence="1">Nucleolus</location>
    </subcellularLocation>
</comment>
<accession>A0ABP0VXL8</accession>
<dbReference type="CDD" id="cd00164">
    <property type="entry name" value="S1_like"/>
    <property type="match status" value="1"/>
</dbReference>
<evidence type="ECO:0000256" key="2">
    <source>
        <dbReference type="ARBA" id="ARBA00022552"/>
    </source>
</evidence>
<dbReference type="PANTHER" id="PTHR23270:SF10">
    <property type="entry name" value="PROTEIN RRP5 HOMOLOG"/>
    <property type="match status" value="1"/>
</dbReference>
<feature type="domain" description="S1 motif" evidence="6">
    <location>
        <begin position="1490"/>
        <end position="1560"/>
    </location>
</feature>
<feature type="compositionally biased region" description="Basic and acidic residues" evidence="5">
    <location>
        <begin position="1664"/>
        <end position="1674"/>
    </location>
</feature>
<dbReference type="Gene3D" id="2.40.50.140">
    <property type="entry name" value="Nucleic acid-binding proteins"/>
    <property type="match status" value="13"/>
</dbReference>
<dbReference type="SUPFAM" id="SSF50249">
    <property type="entry name" value="Nucleic acid-binding proteins"/>
    <property type="match status" value="13"/>
</dbReference>
<feature type="region of interest" description="Disordered" evidence="5">
    <location>
        <begin position="1260"/>
        <end position="1282"/>
    </location>
</feature>
<evidence type="ECO:0000313" key="8">
    <source>
        <dbReference type="Proteomes" id="UP001497444"/>
    </source>
</evidence>
<evidence type="ECO:0000256" key="4">
    <source>
        <dbReference type="ARBA" id="ARBA00023242"/>
    </source>
</evidence>
<keyword evidence="3" id="KW-0677">Repeat</keyword>
<dbReference type="InterPro" id="IPR057302">
    <property type="entry name" value="Rrp5_S1"/>
</dbReference>
<dbReference type="CDD" id="cd05693">
    <property type="entry name" value="S1_Rrp5_repeat_hs1_sc1"/>
    <property type="match status" value="1"/>
</dbReference>
<dbReference type="SUPFAM" id="SSF48452">
    <property type="entry name" value="TPR-like"/>
    <property type="match status" value="2"/>
</dbReference>
<feature type="domain" description="S1 motif" evidence="6">
    <location>
        <begin position="1283"/>
        <end position="1357"/>
    </location>
</feature>
<dbReference type="EMBL" id="OZ020107">
    <property type="protein sequence ID" value="CAK9259248.1"/>
    <property type="molecule type" value="Genomic_DNA"/>
</dbReference>
<dbReference type="Pfam" id="PF05843">
    <property type="entry name" value="Suf"/>
    <property type="match status" value="1"/>
</dbReference>
<feature type="region of interest" description="Disordered" evidence="5">
    <location>
        <begin position="946"/>
        <end position="971"/>
    </location>
</feature>
<dbReference type="InterPro" id="IPR057301">
    <property type="entry name" value="Rrp5_OB_4th"/>
</dbReference>
<feature type="compositionally biased region" description="Basic residues" evidence="5">
    <location>
        <begin position="68"/>
        <end position="83"/>
    </location>
</feature>
<feature type="region of interest" description="Disordered" evidence="5">
    <location>
        <begin position="1"/>
        <end position="83"/>
    </location>
</feature>
<sequence length="1992" mass="219755">MAGKRKKLEVAASAEGREVPRKRPAVSPGQAAEEEDFPRGGASALTPAEIQEARAQADEEFKNENKSQSKKRRTDVPLKGKHKSLTEENSTLFSHGLTGKLPKSVDILRYKSLCVGMKMWGAVAEINNKDLVVSLPGGLRGFVRAEEASEVLAKDTRNTKKRRKKEKSSDEEVVSLVDLFSIGQLVACTVRKLELSKSNREKKSRRIELSLCLNHLYEGLTIDAVHEGQAMTATVSSLEDHGYLLSFGVPAMSGFLLHSNYMDGKETSKLRMGQLVQGVVVSVDKKRGTVGLKASPSLVASTMVKEYAGLTLEILTPGSMVHARVRAVSKSGLLLSFLTYFTGTVDIFHLETPLPGPSWSEKYSENQRVKARILFVDPVKKSVGLSLNPQLINYTIPTMAPAIGDVFENAVVHRVDPTLGILVELPLKKSSAAAYIHISNVSDEHVAKLGKKYCVGKKVRARVVGFRVMDGLAIASLKDSVVEQLLISHADVKPAMIVRGTVVATEPFGSFIQLADGLRALCPLQHMSDFQRTAPSAKFQVGARLKFRVLTCDIQTRKITLTHKKTLVMSKLKPITSYEDAVEGLVTHGFITGFEDYGCFVSFYNDVKGLAHRKDLGIDAGVKADTVFEVGQSIKCRVLRCDSATCRLSLSFVTSSHRFVSSLAVDIECVKVGELVSGTVAHVADKVFILDVMTDKELMKGILTFPHLSDTSGHVEGLKGIIKVGHKLEQLLVLDVTDKQKLILSAKYSLVHRVAELPSDISQVQVQAVIPGYIANITEKGCFVRFLKHLTGLASIPQVADEFVSDANHHFTVGQSVRAHVLEVNQEACKFSVSLKQSLCFSTDASLLHGYFLEEDKIVEASGASNLEWTESLAIGTCVEGEIQEIKDYGVIVNVPKHKDIVGFVTHYQLGGSVEVGQRVQARVLDVAKADGIVDLTLRTHLLQVKEPEPSSAKKEKNKLKRSNPATTENLQKHQKVTAVVELIKDDYLVLSLLDQGNAICFASTGDYNLQVKDAHQRYQPGQRLPATVEELAEEGPGGRILLLLGSFTDPVVTMVGLNKRPRHDRKMEVGSLVDAEVLSVEQLHLILNISKNGKGRVHITEVKDEFGNGNPLSSFVVGQKVKAKVLVKPHTKRTASRAGVGDHLFELTLRPSQLTDVCEGEQAKSLPSFATLATGQAVTAYVQEVTEERAWLLVAPHVRGRLFILDSSTDPTELQSFKERFTIGTAVHCCVKAIDHSKGTLDFTLVATDNNFNKAEIEVPQIEGQDPSSEDSDGKRGEIKEGEIMGGRISRLYPGVGGLSVQIAPSLFGRVHITHMSDTWRDNPVTHFREGQFVRCVVLEVKKSVVGKPQIDLSLRSSLGGSEGSEATHGGPGETEIPRGNTTVAVNTIQDLKEGLLVQGYVKNASNKGCFVTLSRHVDARVLISNLSDSYIVDPSESFPPGKLVTGRIVSVEHLSGRVEMSLKSLSSGSIRVPEGGILGRHFADFKVGDIVFGLIKRIESFGLFISIEQSSLVGMCHVSEVADHYVKNIEKHYKVGDRVRARILKMDEGNERISLGLKESYFPELGDEMEPQSEGEAPDEVIQSNAGTRIKTIDDVMADKDEDIEGDENEEKEEDSEEESGETEEGSEDDEESDEADVEPDVMLGSRSLVAPPLDVQLDRDLTSSGAHTKDENGEDAAEEDTEEAKKLNRRAKKRIKEEREAEIRAAEEKRLRGDQAPETLDDFEALVRASPNSSFVWIKYMAFLIQLADIDKARAIAERALETINFREESEKLNVWVAYLNLENVYGTPPKEAVLELFQKALQYCDPKKLYFALLGIYENPQQPEGPKHDMADQLLKTMTRKYNTSAKVWLRQIQSLLGRGMGDAANKALEQGLKSLPRRKHIKVISRAAILEFRIGSPERARILFEGILRNYPKRTDLWSVYLDQEIRLGNESVIRALFERVICLELPPRKMKFLFKKYLDYEKAQGNEEGMEHVKTKAMEYVDAKLG</sequence>
<dbReference type="SMART" id="SM00386">
    <property type="entry name" value="HAT"/>
    <property type="match status" value="4"/>
</dbReference>
<evidence type="ECO:0000256" key="3">
    <source>
        <dbReference type="ARBA" id="ARBA00022737"/>
    </source>
</evidence>
<feature type="region of interest" description="Disordered" evidence="5">
    <location>
        <begin position="1568"/>
        <end position="1641"/>
    </location>
</feature>
<keyword evidence="8" id="KW-1185">Reference proteome</keyword>
<evidence type="ECO:0000256" key="1">
    <source>
        <dbReference type="ARBA" id="ARBA00004604"/>
    </source>
</evidence>
<dbReference type="InterPro" id="IPR008847">
    <property type="entry name" value="Suf"/>
</dbReference>
<organism evidence="7 8">
    <name type="scientific">Sphagnum jensenii</name>
    <dbReference type="NCBI Taxonomy" id="128206"/>
    <lineage>
        <taxon>Eukaryota</taxon>
        <taxon>Viridiplantae</taxon>
        <taxon>Streptophyta</taxon>
        <taxon>Embryophyta</taxon>
        <taxon>Bryophyta</taxon>
        <taxon>Sphagnophytina</taxon>
        <taxon>Sphagnopsida</taxon>
        <taxon>Sphagnales</taxon>
        <taxon>Sphagnaceae</taxon>
        <taxon>Sphagnum</taxon>
    </lineage>
</organism>
<dbReference type="Pfam" id="PF24685">
    <property type="entry name" value="OB_RRP5_4th"/>
    <property type="match status" value="1"/>
</dbReference>
<dbReference type="PANTHER" id="PTHR23270">
    <property type="entry name" value="PROGRAMMED CELL DEATH PROTEIN 11 PRE-RRNA PROCESSING PROTEIN RRP5"/>
    <property type="match status" value="1"/>
</dbReference>
<feature type="domain" description="S1 motif" evidence="6">
    <location>
        <begin position="228"/>
        <end position="295"/>
    </location>
</feature>
<feature type="domain" description="S1 motif" evidence="6">
    <location>
        <begin position="1071"/>
        <end position="1151"/>
    </location>
</feature>
<feature type="domain" description="S1 motif" evidence="6">
    <location>
        <begin position="767"/>
        <end position="836"/>
    </location>
</feature>
<protein>
    <recommendedName>
        <fullName evidence="6">S1 motif domain-containing protein</fullName>
    </recommendedName>
</protein>
<feature type="region of interest" description="Disordered" evidence="5">
    <location>
        <begin position="1357"/>
        <end position="1380"/>
    </location>
</feature>
<feature type="compositionally biased region" description="Basic and acidic residues" evidence="5">
    <location>
        <begin position="946"/>
        <end position="955"/>
    </location>
</feature>
<feature type="domain" description="S1 motif" evidence="6">
    <location>
        <begin position="318"/>
        <end position="388"/>
    </location>
</feature>
<keyword evidence="4" id="KW-0539">Nucleus</keyword>
<dbReference type="PROSITE" id="PS50126">
    <property type="entry name" value="S1"/>
    <property type="match status" value="14"/>
</dbReference>
<dbReference type="CDD" id="cd04461">
    <property type="entry name" value="S1_Rrp5_repeat_hs8_sc7"/>
    <property type="match status" value="1"/>
</dbReference>
<feature type="domain" description="S1 motif" evidence="6">
    <location>
        <begin position="673"/>
        <end position="747"/>
    </location>
</feature>
<dbReference type="InterPro" id="IPR048059">
    <property type="entry name" value="Rrp5_S1_rpt_hs1_sc1"/>
</dbReference>
<feature type="compositionally biased region" description="Basic and acidic residues" evidence="5">
    <location>
        <begin position="1273"/>
        <end position="1282"/>
    </location>
</feature>
<evidence type="ECO:0000259" key="6">
    <source>
        <dbReference type="PROSITE" id="PS50126"/>
    </source>
</evidence>
<dbReference type="CDD" id="cd05695">
    <property type="entry name" value="S1_Rrp5_repeat_hs3"/>
    <property type="match status" value="1"/>
</dbReference>
<evidence type="ECO:0000256" key="5">
    <source>
        <dbReference type="SAM" id="MobiDB-lite"/>
    </source>
</evidence>
<feature type="compositionally biased region" description="Acidic residues" evidence="5">
    <location>
        <begin position="1602"/>
        <end position="1641"/>
    </location>
</feature>
<feature type="compositionally biased region" description="Basic and acidic residues" evidence="5">
    <location>
        <begin position="51"/>
        <end position="67"/>
    </location>
</feature>
<dbReference type="InterPro" id="IPR045209">
    <property type="entry name" value="Rrp5"/>
</dbReference>
<proteinExistence type="predicted"/>
<feature type="domain" description="S1 motif" evidence="6">
    <location>
        <begin position="876"/>
        <end position="939"/>
    </location>
</feature>
<reference evidence="7" key="1">
    <citation type="submission" date="2024-02" db="EMBL/GenBank/DDBJ databases">
        <authorList>
            <consortium name="ELIXIR-Norway"/>
            <consortium name="Elixir Norway"/>
        </authorList>
    </citation>
    <scope>NUCLEOTIDE SEQUENCE</scope>
</reference>
<dbReference type="InterPro" id="IPR012340">
    <property type="entry name" value="NA-bd_OB-fold"/>
</dbReference>
<dbReference type="Gene3D" id="1.25.40.10">
    <property type="entry name" value="Tetratricopeptide repeat domain"/>
    <property type="match status" value="2"/>
</dbReference>
<feature type="region of interest" description="Disordered" evidence="5">
    <location>
        <begin position="1664"/>
        <end position="1695"/>
    </location>
</feature>
<evidence type="ECO:0000313" key="7">
    <source>
        <dbReference type="EMBL" id="CAK9259248.1"/>
    </source>
</evidence>
<name>A0ABP0VXL8_9BRYO</name>
<feature type="compositionally biased region" description="Acidic residues" evidence="5">
    <location>
        <begin position="1568"/>
        <end position="1581"/>
    </location>
</feature>
<dbReference type="InterPro" id="IPR003029">
    <property type="entry name" value="S1_domain"/>
</dbReference>
<feature type="domain" description="S1 motif" evidence="6">
    <location>
        <begin position="1396"/>
        <end position="1465"/>
    </location>
</feature>
<feature type="domain" description="S1 motif" evidence="6">
    <location>
        <begin position="404"/>
        <end position="478"/>
    </location>
</feature>
<feature type="domain" description="S1 motif" evidence="6">
    <location>
        <begin position="584"/>
        <end position="653"/>
    </location>
</feature>
<dbReference type="SMART" id="SM00316">
    <property type="entry name" value="S1"/>
    <property type="match status" value="15"/>
</dbReference>
<dbReference type="InterPro" id="IPR011990">
    <property type="entry name" value="TPR-like_helical_dom_sf"/>
</dbReference>
<dbReference type="Pfam" id="PF00575">
    <property type="entry name" value="S1"/>
    <property type="match status" value="4"/>
</dbReference>